<evidence type="ECO:0000259" key="7">
    <source>
        <dbReference type="PROSITE" id="PS51379"/>
    </source>
</evidence>
<dbReference type="InterPro" id="IPR017896">
    <property type="entry name" value="4Fe4S_Fe-S-bd"/>
</dbReference>
<dbReference type="AlphaFoldDB" id="A0A1G6EIQ8"/>
<dbReference type="PIRSF" id="PIRSF000139">
    <property type="entry name" value="Glc_ox_4Fe-4S"/>
    <property type="match status" value="1"/>
</dbReference>
<dbReference type="PROSITE" id="PS00198">
    <property type="entry name" value="4FE4S_FER_1"/>
    <property type="match status" value="1"/>
</dbReference>
<dbReference type="PANTHER" id="PTHR32479">
    <property type="entry name" value="GLYCOLATE OXIDASE IRON-SULFUR SUBUNIT"/>
    <property type="match status" value="1"/>
</dbReference>
<proteinExistence type="predicted"/>
<dbReference type="InterPro" id="IPR012257">
    <property type="entry name" value="Glc_ox_4Fe-4S"/>
</dbReference>
<protein>
    <recommendedName>
        <fullName evidence="6">Glycolate oxidase iron-sulfur subunit</fullName>
        <ecNumber evidence="6">1.1.99.14</ecNumber>
    </recommendedName>
</protein>
<keyword evidence="9" id="KW-1185">Reference proteome</keyword>
<dbReference type="EC" id="1.1.99.14" evidence="6"/>
<comment type="catalytic activity">
    <reaction evidence="6">
        <text>(R)-lactate + A = pyruvate + AH2</text>
        <dbReference type="Rhea" id="RHEA:15089"/>
        <dbReference type="ChEBI" id="CHEBI:13193"/>
        <dbReference type="ChEBI" id="CHEBI:15361"/>
        <dbReference type="ChEBI" id="CHEBI:16004"/>
        <dbReference type="ChEBI" id="CHEBI:17499"/>
    </reaction>
</comment>
<evidence type="ECO:0000313" key="9">
    <source>
        <dbReference type="Proteomes" id="UP000198771"/>
    </source>
</evidence>
<evidence type="ECO:0000313" key="8">
    <source>
        <dbReference type="EMBL" id="SDB57321.1"/>
    </source>
</evidence>
<keyword evidence="6" id="KW-0249">Electron transport</keyword>
<comment type="function">
    <text evidence="6">Component of a complex that catalyzes the oxidation of glycolate to glyoxylate.</text>
</comment>
<dbReference type="InterPro" id="IPR017900">
    <property type="entry name" value="4Fe4S_Fe_S_CS"/>
</dbReference>
<reference evidence="8 9" key="1">
    <citation type="submission" date="2016-10" db="EMBL/GenBank/DDBJ databases">
        <authorList>
            <person name="de Groot N.N."/>
        </authorList>
    </citation>
    <scope>NUCLEOTIDE SEQUENCE [LARGE SCALE GENOMIC DNA]</scope>
    <source>
        <strain evidence="8 9">ASO4-2</strain>
    </source>
</reference>
<dbReference type="SUPFAM" id="SSF46548">
    <property type="entry name" value="alpha-helical ferredoxin"/>
    <property type="match status" value="1"/>
</dbReference>
<evidence type="ECO:0000256" key="3">
    <source>
        <dbReference type="ARBA" id="ARBA00022737"/>
    </source>
</evidence>
<sequence>MADIKKLVSMLKELDDLLTGCMRCGMCQAQCPVFAQTGRETDVTRGKLALLSGLSDEILKDPVAVNEKLQRCLLCGTCEANCPSGVKVTDIFLRARAILSGYLGLPPAQRLIFRRLLTNPKLMNNLLSLGASMQSIFTKEADGVIGTSCARFNAPLIADRHFKKLAAKPFHTLVPRQDTPPGKPGLRVAFFPGCVTDKVFPQVGEAVLKIMKHHDIGVYMPPNQACCGIPALSSGEPESFDKLVRQNLDLFAKSKWDYLITPCATCTATIAELWPKYYGDKMDTVRVQELAAKVMDVSQFLTDVLKITPVQASAESAKVAYHDPCHLRNTLKVTAQPRNVLTAGGKYVTAELPGGPSCCGSGGSFNIKHYKLSDVIGRKKAESIAATGAKIAATSCPACMLQLADMLSKTGHSIPVKHVAELYAETL</sequence>
<dbReference type="PANTHER" id="PTHR32479:SF20">
    <property type="entry name" value="GLYCOLATE OXIDASE IRON-SULFUR SUBUNIT"/>
    <property type="match status" value="1"/>
</dbReference>
<dbReference type="GO" id="GO:0051539">
    <property type="term" value="F:4 iron, 4 sulfur cluster binding"/>
    <property type="evidence" value="ECO:0007669"/>
    <property type="project" value="UniProtKB-UniRule"/>
</dbReference>
<evidence type="ECO:0000256" key="1">
    <source>
        <dbReference type="ARBA" id="ARBA00022485"/>
    </source>
</evidence>
<dbReference type="Gene3D" id="1.10.1060.10">
    <property type="entry name" value="Alpha-helical ferredoxin"/>
    <property type="match status" value="1"/>
</dbReference>
<keyword evidence="2 6" id="KW-0479">Metal-binding</keyword>
<dbReference type="Pfam" id="PF13183">
    <property type="entry name" value="Fer4_8"/>
    <property type="match status" value="1"/>
</dbReference>
<keyword evidence="5 6" id="KW-0411">Iron-sulfur</keyword>
<dbReference type="Pfam" id="PF02754">
    <property type="entry name" value="CCG"/>
    <property type="match status" value="2"/>
</dbReference>
<comment type="cofactor">
    <cofactor evidence="6">
        <name>[4Fe-4S] cluster</name>
        <dbReference type="ChEBI" id="CHEBI:49883"/>
    </cofactor>
    <text evidence="6">Binds 2 [4Fe-4S] clusters.</text>
</comment>
<dbReference type="PROSITE" id="PS51379">
    <property type="entry name" value="4FE4S_FER_2"/>
    <property type="match status" value="2"/>
</dbReference>
<gene>
    <name evidence="8" type="ORF">SAMN05660653_02884</name>
</gene>
<dbReference type="GO" id="GO:0019154">
    <property type="term" value="F:glycolate dehydrogenase activity"/>
    <property type="evidence" value="ECO:0007669"/>
    <property type="project" value="UniProtKB-EC"/>
</dbReference>
<keyword evidence="4 6" id="KW-0408">Iron</keyword>
<organism evidence="8 9">
    <name type="scientific">Desulfonatronum thiosulfatophilum</name>
    <dbReference type="NCBI Taxonomy" id="617002"/>
    <lineage>
        <taxon>Bacteria</taxon>
        <taxon>Pseudomonadati</taxon>
        <taxon>Thermodesulfobacteriota</taxon>
        <taxon>Desulfovibrionia</taxon>
        <taxon>Desulfovibrionales</taxon>
        <taxon>Desulfonatronaceae</taxon>
        <taxon>Desulfonatronum</taxon>
    </lineage>
</organism>
<feature type="domain" description="4Fe-4S ferredoxin-type" evidence="7">
    <location>
        <begin position="61"/>
        <end position="92"/>
    </location>
</feature>
<evidence type="ECO:0000256" key="6">
    <source>
        <dbReference type="PIRNR" id="PIRNR000139"/>
    </source>
</evidence>
<dbReference type="EMBL" id="FMXO01000018">
    <property type="protein sequence ID" value="SDB57321.1"/>
    <property type="molecule type" value="Genomic_DNA"/>
</dbReference>
<dbReference type="InterPro" id="IPR009051">
    <property type="entry name" value="Helical_ferredxn"/>
</dbReference>
<name>A0A1G6EIQ8_9BACT</name>
<evidence type="ECO:0000256" key="2">
    <source>
        <dbReference type="ARBA" id="ARBA00022723"/>
    </source>
</evidence>
<evidence type="ECO:0000256" key="5">
    <source>
        <dbReference type="ARBA" id="ARBA00023014"/>
    </source>
</evidence>
<keyword evidence="1 6" id="KW-0004">4Fe-4S</keyword>
<comment type="catalytic activity">
    <reaction evidence="6">
        <text>glycolate + A = glyoxylate + AH2</text>
        <dbReference type="Rhea" id="RHEA:21264"/>
        <dbReference type="ChEBI" id="CHEBI:13193"/>
        <dbReference type="ChEBI" id="CHEBI:17499"/>
        <dbReference type="ChEBI" id="CHEBI:29805"/>
        <dbReference type="ChEBI" id="CHEBI:36655"/>
        <dbReference type="EC" id="1.1.99.14"/>
    </reaction>
</comment>
<feature type="domain" description="4Fe-4S ferredoxin-type" evidence="7">
    <location>
        <begin position="10"/>
        <end position="41"/>
    </location>
</feature>
<dbReference type="GO" id="GO:0046872">
    <property type="term" value="F:metal ion binding"/>
    <property type="evidence" value="ECO:0007669"/>
    <property type="project" value="UniProtKB-UniRule"/>
</dbReference>
<dbReference type="OrthoDB" id="9770306at2"/>
<dbReference type="Proteomes" id="UP000198771">
    <property type="component" value="Unassembled WGS sequence"/>
</dbReference>
<dbReference type="InterPro" id="IPR004017">
    <property type="entry name" value="Cys_rich_dom"/>
</dbReference>
<dbReference type="RefSeq" id="WP_092123289.1">
    <property type="nucleotide sequence ID" value="NZ_FMXO01000018.1"/>
</dbReference>
<keyword evidence="3" id="KW-0677">Repeat</keyword>
<keyword evidence="6" id="KW-0813">Transport</keyword>
<accession>A0A1G6EIQ8</accession>
<dbReference type="STRING" id="617002.SAMN05660653_02884"/>
<evidence type="ECO:0000256" key="4">
    <source>
        <dbReference type="ARBA" id="ARBA00023004"/>
    </source>
</evidence>